<dbReference type="Pfam" id="PF00702">
    <property type="entry name" value="Hydrolase"/>
    <property type="match status" value="1"/>
</dbReference>
<name>A0A2R5GR46_9STRA</name>
<dbReference type="GO" id="GO:0006281">
    <property type="term" value="P:DNA repair"/>
    <property type="evidence" value="ECO:0007669"/>
    <property type="project" value="TreeGrafter"/>
</dbReference>
<evidence type="ECO:0000313" key="1">
    <source>
        <dbReference type="EMBL" id="GBG33357.1"/>
    </source>
</evidence>
<dbReference type="SFLD" id="SFLDS00003">
    <property type="entry name" value="Haloacid_Dehalogenase"/>
    <property type="match status" value="1"/>
</dbReference>
<dbReference type="InParanoid" id="A0A2R5GR46"/>
<dbReference type="SUPFAM" id="SSF56784">
    <property type="entry name" value="HAD-like"/>
    <property type="match status" value="1"/>
</dbReference>
<dbReference type="AlphaFoldDB" id="A0A2R5GR46"/>
<protein>
    <submittedName>
        <fullName evidence="1">N-acylneuraminate-9-phosphatase</fullName>
    </submittedName>
</protein>
<dbReference type="EMBL" id="BEYU01000154">
    <property type="protein sequence ID" value="GBG33357.1"/>
    <property type="molecule type" value="Genomic_DNA"/>
</dbReference>
<accession>A0A2R5GR46</accession>
<sequence length="258" mass="29220">MAAREARQFAPDLVIFDKDGTLIDFKFMWGRWAEKLCARLEDQGHLNREAMQLFTEALGYNRTEGTVHNRSPICCSPMHNIEEICVEFVSSHMGSNRRDEAVEAIRKAWHMPNPETDTRALTDLHDLFSFLRKERGSKIAVCTTDDRDVTETTLAWLKVDHLVDQVVCGDDAHLPPKPNPEQIFHICDRLGVEPRNTVMVGDTITDMSMGHAAQVGLRIGIPNGAGSLEDLSQHADFILPSMNNFKRVFQQLTLPPRR</sequence>
<dbReference type="Proteomes" id="UP000241890">
    <property type="component" value="Unassembled WGS sequence"/>
</dbReference>
<dbReference type="InterPro" id="IPR036412">
    <property type="entry name" value="HAD-like_sf"/>
</dbReference>
<organism evidence="1 2">
    <name type="scientific">Hondaea fermentalgiana</name>
    <dbReference type="NCBI Taxonomy" id="2315210"/>
    <lineage>
        <taxon>Eukaryota</taxon>
        <taxon>Sar</taxon>
        <taxon>Stramenopiles</taxon>
        <taxon>Bigyra</taxon>
        <taxon>Labyrinthulomycetes</taxon>
        <taxon>Thraustochytrida</taxon>
        <taxon>Thraustochytriidae</taxon>
        <taxon>Hondaea</taxon>
    </lineage>
</organism>
<dbReference type="Gene3D" id="3.40.50.1000">
    <property type="entry name" value="HAD superfamily/HAD-like"/>
    <property type="match status" value="1"/>
</dbReference>
<comment type="caution">
    <text evidence="1">The sequence shown here is derived from an EMBL/GenBank/DDBJ whole genome shotgun (WGS) entry which is preliminary data.</text>
</comment>
<reference evidence="1 2" key="1">
    <citation type="submission" date="2017-12" db="EMBL/GenBank/DDBJ databases">
        <title>Sequencing, de novo assembly and annotation of complete genome of a new Thraustochytrid species, strain FCC1311.</title>
        <authorList>
            <person name="Sedici K."/>
            <person name="Godart F."/>
            <person name="Aiese Cigliano R."/>
            <person name="Sanseverino W."/>
            <person name="Barakat M."/>
            <person name="Ortet P."/>
            <person name="Marechal E."/>
            <person name="Cagnac O."/>
            <person name="Amato A."/>
        </authorList>
    </citation>
    <scope>NUCLEOTIDE SEQUENCE [LARGE SCALE GENOMIC DNA]</scope>
</reference>
<dbReference type="NCBIfam" id="TIGR01549">
    <property type="entry name" value="HAD-SF-IA-v1"/>
    <property type="match status" value="1"/>
</dbReference>
<dbReference type="InterPro" id="IPR023198">
    <property type="entry name" value="PGP-like_dom2"/>
</dbReference>
<gene>
    <name evidence="1" type="ORF">FCC1311_095802</name>
</gene>
<proteinExistence type="predicted"/>
<dbReference type="InterPro" id="IPR050155">
    <property type="entry name" value="HAD-like_hydrolase_sf"/>
</dbReference>
<dbReference type="GO" id="GO:0008967">
    <property type="term" value="F:phosphoglycolate phosphatase activity"/>
    <property type="evidence" value="ECO:0007669"/>
    <property type="project" value="TreeGrafter"/>
</dbReference>
<dbReference type="PANTHER" id="PTHR43434">
    <property type="entry name" value="PHOSPHOGLYCOLATE PHOSPHATASE"/>
    <property type="match status" value="1"/>
</dbReference>
<evidence type="ECO:0000313" key="2">
    <source>
        <dbReference type="Proteomes" id="UP000241890"/>
    </source>
</evidence>
<dbReference type="PANTHER" id="PTHR43434:SF22">
    <property type="entry name" value="PHOSPHOGLYCOLATE PHOSPHATASE"/>
    <property type="match status" value="1"/>
</dbReference>
<dbReference type="SFLD" id="SFLDG01129">
    <property type="entry name" value="C1.5:_HAD__Beta-PGM__Phosphata"/>
    <property type="match status" value="1"/>
</dbReference>
<dbReference type="InterPro" id="IPR006439">
    <property type="entry name" value="HAD-SF_hydro_IA"/>
</dbReference>
<keyword evidence="2" id="KW-1185">Reference proteome</keyword>
<dbReference type="OrthoDB" id="269227at2759"/>
<dbReference type="Gene3D" id="1.10.150.240">
    <property type="entry name" value="Putative phosphatase, domain 2"/>
    <property type="match status" value="1"/>
</dbReference>
<dbReference type="InterPro" id="IPR023214">
    <property type="entry name" value="HAD_sf"/>
</dbReference>